<name>A0A2I2GDP5_9EURO</name>
<proteinExistence type="predicted"/>
<sequence>MDTLAELPRDYPGSSGTSFDAFARTLASTIPCSISPIVRSSATEKDHSRDAFTCSASDSFSHAPFWLCEILERESWSSLEKLREKLDQATDSKRESWEVAIQKLVIAYHHLCFRYPDLPWSKSIDREVDPAECQYTAQGTSDIVGQLLDMGIVKVGEIIDEITNKRDDAIVKKTPWSGVFETNEGLLGMGPKWLHDGDQLMIVKGAAVPYIFRCAEKHREALIETQRAHITNLESSFEKLKQSQPWKRVLSTKAYRKAIAEAKERLEELQVPFEQPNSWILIGEAYVEGVMRGEAVAEGGDHLFERIAIV</sequence>
<protein>
    <submittedName>
        <fullName evidence="1">Uncharacterized protein</fullName>
    </submittedName>
</protein>
<gene>
    <name evidence="1" type="ORF">P170DRAFT_436071</name>
</gene>
<dbReference type="OrthoDB" id="4497861at2759"/>
<dbReference type="RefSeq" id="XP_024706294.1">
    <property type="nucleotide sequence ID" value="XM_024849075.1"/>
</dbReference>
<evidence type="ECO:0000313" key="2">
    <source>
        <dbReference type="Proteomes" id="UP000234275"/>
    </source>
</evidence>
<comment type="caution">
    <text evidence="1">The sequence shown here is derived from an EMBL/GenBank/DDBJ whole genome shotgun (WGS) entry which is preliminary data.</text>
</comment>
<evidence type="ECO:0000313" key="1">
    <source>
        <dbReference type="EMBL" id="PLB50992.1"/>
    </source>
</evidence>
<reference evidence="1 2" key="1">
    <citation type="submission" date="2016-12" db="EMBL/GenBank/DDBJ databases">
        <title>The genomes of Aspergillus section Nigri reveals drivers in fungal speciation.</title>
        <authorList>
            <consortium name="DOE Joint Genome Institute"/>
            <person name="Vesth T.C."/>
            <person name="Nybo J."/>
            <person name="Theobald S."/>
            <person name="Brandl J."/>
            <person name="Frisvad J.C."/>
            <person name="Nielsen K.F."/>
            <person name="Lyhne E.K."/>
            <person name="Kogle M.E."/>
            <person name="Kuo A."/>
            <person name="Riley R."/>
            <person name="Clum A."/>
            <person name="Nolan M."/>
            <person name="Lipzen A."/>
            <person name="Salamov A."/>
            <person name="Henrissat B."/>
            <person name="Wiebenga A."/>
            <person name="De Vries R.P."/>
            <person name="Grigoriev I.V."/>
            <person name="Mortensen U.H."/>
            <person name="Andersen M.R."/>
            <person name="Baker S.E."/>
        </authorList>
    </citation>
    <scope>NUCLEOTIDE SEQUENCE [LARGE SCALE GENOMIC DNA]</scope>
    <source>
        <strain evidence="1 2">IBT 23096</strain>
    </source>
</reference>
<dbReference type="STRING" id="1392250.A0A2I2GDP5"/>
<dbReference type="Proteomes" id="UP000234275">
    <property type="component" value="Unassembled WGS sequence"/>
</dbReference>
<dbReference type="AlphaFoldDB" id="A0A2I2GDP5"/>
<organism evidence="1 2">
    <name type="scientific">Aspergillus steynii IBT 23096</name>
    <dbReference type="NCBI Taxonomy" id="1392250"/>
    <lineage>
        <taxon>Eukaryota</taxon>
        <taxon>Fungi</taxon>
        <taxon>Dikarya</taxon>
        <taxon>Ascomycota</taxon>
        <taxon>Pezizomycotina</taxon>
        <taxon>Eurotiomycetes</taxon>
        <taxon>Eurotiomycetidae</taxon>
        <taxon>Eurotiales</taxon>
        <taxon>Aspergillaceae</taxon>
        <taxon>Aspergillus</taxon>
        <taxon>Aspergillus subgen. Circumdati</taxon>
    </lineage>
</organism>
<accession>A0A2I2GDP5</accession>
<dbReference type="VEuPathDB" id="FungiDB:P170DRAFT_436071"/>
<dbReference type="GeneID" id="36556774"/>
<dbReference type="EMBL" id="MSFO01000003">
    <property type="protein sequence ID" value="PLB50992.1"/>
    <property type="molecule type" value="Genomic_DNA"/>
</dbReference>
<keyword evidence="2" id="KW-1185">Reference proteome</keyword>